<name>A0AAD6SUA5_9AGAR</name>
<feature type="compositionally biased region" description="Basic residues" evidence="1">
    <location>
        <begin position="105"/>
        <end position="120"/>
    </location>
</feature>
<sequence>MGLTPRLSKKQKDALRARKGLRPALVAGPSVPHPLNRGRGKQPLVLAPHNRTLVETLLPPLLVPEEEEKEEEQYLESDLPDIPQEDDATAWEDENGEDDEEVSPRKRRRQERSPEKRHRTIRATQTQVWMNVVIPRLVDVFMEVFWRTRSWGKFKVLEELAPPLCWCGNPSAPLTVAILSFTDMDDVTITPCTCLPAPEQLLQRGAFACAPIRPGLAVDVRLLEFTMKLFVRIAPNKSAMVGALQQHLEDLGFKLPNDDSMRRQFSSSLEWYSYMRHQTDAKVDKLFAATRLSRLPQDTPPPSPPHTPPPSPPHTPTRGSCAPGAPAGGKRRREETPERAANPFPDPQPRARPSEYLRERCPACFGGDFNTADMIDVKVASKWSSLLMLCAVLGAGGKKKKKARVEQEHEEKHIVDSDDEEDGYERADLPLPRSVLNSCEASFKAADEKREKASTKLHDDTALMALLCRHDRVLWIVNMHSAGEKQFYVLLLIETFFQHIPLEMTRSARKWGFLDRYIHRLIFAVAVFHAFGHDWPCQLLYHPRKRKGFGFTNGEGCERFWHSISHLIAHLRISSVKHADEANLFGLAAWNKRRELHSATKRSEAEAIIEECGVAMDVLKEEWIKQVAAQTKPLARRSKNMAQKAVEAILSLRDAVAIRKDQLAACDKAALEAIDEGDNDRVQETKAAQKIAVAELRKVERRVKKKEQALGVDEKVQLANVKLTKYHELRMRCRALKHRTRDRLRDRKFELTPVERSARRQMTNDKKLGAHTQSAIKKREPTIARLYGEYNKACDELARLIRSKRAPKSAVPPQRIDPKTVWQLEVDDAIWQDVGLDDDIDDGNDGDEWETEPPLWLKSEAVRKGIIAMLDLERAEEEDRELAKERRALQVWFSEEWEIVNTAMSAAENDGLCAKWQRSLSPDDTLPPWGPTTAELLAVRLEQQTAARGEDRYRDGVDSDNESGNGSDAGDEDFEMLDTFNIADVYRGMYEEEDDTDDEEE</sequence>
<dbReference type="AlphaFoldDB" id="A0AAD6SUA5"/>
<feature type="region of interest" description="Disordered" evidence="1">
    <location>
        <begin position="399"/>
        <end position="424"/>
    </location>
</feature>
<evidence type="ECO:0000313" key="2">
    <source>
        <dbReference type="EMBL" id="KAJ7033839.1"/>
    </source>
</evidence>
<reference evidence="2" key="1">
    <citation type="submission" date="2023-03" db="EMBL/GenBank/DDBJ databases">
        <title>Massive genome expansion in bonnet fungi (Mycena s.s.) driven by repeated elements and novel gene families across ecological guilds.</title>
        <authorList>
            <consortium name="Lawrence Berkeley National Laboratory"/>
            <person name="Harder C.B."/>
            <person name="Miyauchi S."/>
            <person name="Viragh M."/>
            <person name="Kuo A."/>
            <person name="Thoen E."/>
            <person name="Andreopoulos B."/>
            <person name="Lu D."/>
            <person name="Skrede I."/>
            <person name="Drula E."/>
            <person name="Henrissat B."/>
            <person name="Morin E."/>
            <person name="Kohler A."/>
            <person name="Barry K."/>
            <person name="LaButti K."/>
            <person name="Morin E."/>
            <person name="Salamov A."/>
            <person name="Lipzen A."/>
            <person name="Mereny Z."/>
            <person name="Hegedus B."/>
            <person name="Baldrian P."/>
            <person name="Stursova M."/>
            <person name="Weitz H."/>
            <person name="Taylor A."/>
            <person name="Grigoriev I.V."/>
            <person name="Nagy L.G."/>
            <person name="Martin F."/>
            <person name="Kauserud H."/>
        </authorList>
    </citation>
    <scope>NUCLEOTIDE SEQUENCE</scope>
    <source>
        <strain evidence="2">CBHHK200</strain>
    </source>
</reference>
<dbReference type="Pfam" id="PF18758">
    <property type="entry name" value="KDZ"/>
    <property type="match status" value="1"/>
</dbReference>
<feature type="compositionally biased region" description="Basic and acidic residues" evidence="1">
    <location>
        <begin position="948"/>
        <end position="957"/>
    </location>
</feature>
<dbReference type="Proteomes" id="UP001218188">
    <property type="component" value="Unassembled WGS sequence"/>
</dbReference>
<dbReference type="PANTHER" id="PTHR33096">
    <property type="entry name" value="CXC2 DOMAIN-CONTAINING PROTEIN"/>
    <property type="match status" value="1"/>
</dbReference>
<evidence type="ECO:0000256" key="1">
    <source>
        <dbReference type="SAM" id="MobiDB-lite"/>
    </source>
</evidence>
<feature type="region of interest" description="Disordered" evidence="1">
    <location>
        <begin position="945"/>
        <end position="975"/>
    </location>
</feature>
<keyword evidence="3" id="KW-1185">Reference proteome</keyword>
<accession>A0AAD6SUA5</accession>
<feature type="region of interest" description="Disordered" evidence="1">
    <location>
        <begin position="1"/>
        <end position="120"/>
    </location>
</feature>
<dbReference type="EMBL" id="JARJCM010000062">
    <property type="protein sequence ID" value="KAJ7033839.1"/>
    <property type="molecule type" value="Genomic_DNA"/>
</dbReference>
<feature type="compositionally biased region" description="Pro residues" evidence="1">
    <location>
        <begin position="298"/>
        <end position="315"/>
    </location>
</feature>
<evidence type="ECO:0000313" key="3">
    <source>
        <dbReference type="Proteomes" id="UP001218188"/>
    </source>
</evidence>
<protein>
    <recommendedName>
        <fullName evidence="4">CxC1-like cysteine cluster associated with KDZ transposases domain-containing protein</fullName>
    </recommendedName>
</protein>
<gene>
    <name evidence="2" type="ORF">C8F04DRAFT_1183800</name>
</gene>
<dbReference type="PANTHER" id="PTHR33096:SF1">
    <property type="entry name" value="CXC1-LIKE CYSTEINE CLUSTER ASSOCIATED WITH KDZ TRANSPOSASES DOMAIN-CONTAINING PROTEIN"/>
    <property type="match status" value="1"/>
</dbReference>
<evidence type="ECO:0008006" key="4">
    <source>
        <dbReference type="Google" id="ProtNLM"/>
    </source>
</evidence>
<comment type="caution">
    <text evidence="2">The sequence shown here is derived from an EMBL/GenBank/DDBJ whole genome shotgun (WGS) entry which is preliminary data.</text>
</comment>
<feature type="compositionally biased region" description="Basic and acidic residues" evidence="1">
    <location>
        <begin position="404"/>
        <end position="416"/>
    </location>
</feature>
<dbReference type="InterPro" id="IPR040521">
    <property type="entry name" value="KDZ"/>
</dbReference>
<feature type="compositionally biased region" description="Acidic residues" evidence="1">
    <location>
        <begin position="64"/>
        <end position="101"/>
    </location>
</feature>
<organism evidence="2 3">
    <name type="scientific">Mycena alexandri</name>
    <dbReference type="NCBI Taxonomy" id="1745969"/>
    <lineage>
        <taxon>Eukaryota</taxon>
        <taxon>Fungi</taxon>
        <taxon>Dikarya</taxon>
        <taxon>Basidiomycota</taxon>
        <taxon>Agaricomycotina</taxon>
        <taxon>Agaricomycetes</taxon>
        <taxon>Agaricomycetidae</taxon>
        <taxon>Agaricales</taxon>
        <taxon>Marasmiineae</taxon>
        <taxon>Mycenaceae</taxon>
        <taxon>Mycena</taxon>
    </lineage>
</organism>
<proteinExistence type="predicted"/>
<feature type="region of interest" description="Disordered" evidence="1">
    <location>
        <begin position="294"/>
        <end position="353"/>
    </location>
</feature>